<comment type="caution">
    <text evidence="1">The sequence shown here is derived from an EMBL/GenBank/DDBJ whole genome shotgun (WGS) entry which is preliminary data.</text>
</comment>
<dbReference type="Proteomes" id="UP001165064">
    <property type="component" value="Unassembled WGS sequence"/>
</dbReference>
<proteinExistence type="predicted"/>
<keyword evidence="2" id="KW-1185">Reference proteome</keyword>
<gene>
    <name evidence="1" type="ORF">Amon02_000451400</name>
</gene>
<evidence type="ECO:0000313" key="1">
    <source>
        <dbReference type="EMBL" id="GME80576.1"/>
    </source>
</evidence>
<evidence type="ECO:0000313" key="2">
    <source>
        <dbReference type="Proteomes" id="UP001165064"/>
    </source>
</evidence>
<accession>A0ACB5T3Y4</accession>
<sequence>MIFNIQALVTIVAAVSALPAAPKHRHFKHIARDDDQHDDGVTHTGDSNGSSCSFPSDYKSMGIVKLPDNPTQTEGWAKDWKCKDGEYCPYACPPGQLMGQWNPNVKTYSYPGSQDGGLYCNNGKLEKHVSGNDYCYEGKGTANVQNNASKDVAFCQTVLPGNEAMLIPTEVEQGNSEKLAVPGTEYWAGTASHFYINPPGVSAEEGCQWGSTSNPYGNWSPYVAGFNMDDDGNTYAKVGWNPIYFESTSPFKDTKPEFGIKLSCNDESKCNGQTCTINPKKFGLNKVDDGGKNLKSDNAAWCIITAEDSSAVTIEVFDV</sequence>
<reference evidence="1" key="1">
    <citation type="submission" date="2023-04" db="EMBL/GenBank/DDBJ databases">
        <title>Ambrosiozyma monospora NBRC 10751.</title>
        <authorList>
            <person name="Ichikawa N."/>
            <person name="Sato H."/>
            <person name="Tonouchi N."/>
        </authorList>
    </citation>
    <scope>NUCLEOTIDE SEQUENCE</scope>
    <source>
        <strain evidence="1">NBRC 10751</strain>
    </source>
</reference>
<name>A0ACB5T3Y4_AMBMO</name>
<dbReference type="EMBL" id="BSXS01003121">
    <property type="protein sequence ID" value="GME80576.1"/>
    <property type="molecule type" value="Genomic_DNA"/>
</dbReference>
<organism evidence="1 2">
    <name type="scientific">Ambrosiozyma monospora</name>
    <name type="common">Yeast</name>
    <name type="synonym">Endomycopsis monosporus</name>
    <dbReference type="NCBI Taxonomy" id="43982"/>
    <lineage>
        <taxon>Eukaryota</taxon>
        <taxon>Fungi</taxon>
        <taxon>Dikarya</taxon>
        <taxon>Ascomycota</taxon>
        <taxon>Saccharomycotina</taxon>
        <taxon>Pichiomycetes</taxon>
        <taxon>Pichiales</taxon>
        <taxon>Pichiaceae</taxon>
        <taxon>Ambrosiozyma</taxon>
    </lineage>
</organism>
<protein>
    <submittedName>
        <fullName evidence="1">Unnamed protein product</fullName>
    </submittedName>
</protein>